<dbReference type="InterPro" id="IPR029058">
    <property type="entry name" value="AB_hydrolase_fold"/>
</dbReference>
<dbReference type="RefSeq" id="WP_185053009.1">
    <property type="nucleotide sequence ID" value="NZ_BAABIX010000017.1"/>
</dbReference>
<organism evidence="3 4">
    <name type="scientific">Thermocatellispora tengchongensis</name>
    <dbReference type="NCBI Taxonomy" id="1073253"/>
    <lineage>
        <taxon>Bacteria</taxon>
        <taxon>Bacillati</taxon>
        <taxon>Actinomycetota</taxon>
        <taxon>Actinomycetes</taxon>
        <taxon>Streptosporangiales</taxon>
        <taxon>Streptosporangiaceae</taxon>
        <taxon>Thermocatellispora</taxon>
    </lineage>
</organism>
<dbReference type="Proteomes" id="UP000578449">
    <property type="component" value="Unassembled WGS sequence"/>
</dbReference>
<protein>
    <submittedName>
        <fullName evidence="3">Acetyl esterase/lipase</fullName>
    </submittedName>
</protein>
<name>A0A840PF42_9ACTN</name>
<dbReference type="SUPFAM" id="SSF53474">
    <property type="entry name" value="alpha/beta-Hydrolases"/>
    <property type="match status" value="1"/>
</dbReference>
<accession>A0A840PF42</accession>
<comment type="caution">
    <text evidence="3">The sequence shown here is derived from an EMBL/GenBank/DDBJ whole genome shotgun (WGS) entry which is preliminary data.</text>
</comment>
<dbReference type="PANTHER" id="PTHR48081:SF8">
    <property type="entry name" value="ALPHA_BETA HYDROLASE FOLD-3 DOMAIN-CONTAINING PROTEIN-RELATED"/>
    <property type="match status" value="1"/>
</dbReference>
<dbReference type="GO" id="GO:0016787">
    <property type="term" value="F:hydrolase activity"/>
    <property type="evidence" value="ECO:0007669"/>
    <property type="project" value="UniProtKB-KW"/>
</dbReference>
<dbReference type="Pfam" id="PF07859">
    <property type="entry name" value="Abhydrolase_3"/>
    <property type="match status" value="1"/>
</dbReference>
<dbReference type="EMBL" id="JACHGN010000013">
    <property type="protein sequence ID" value="MBB5136080.1"/>
    <property type="molecule type" value="Genomic_DNA"/>
</dbReference>
<dbReference type="Gene3D" id="3.40.50.1820">
    <property type="entry name" value="alpha/beta hydrolase"/>
    <property type="match status" value="1"/>
</dbReference>
<evidence type="ECO:0000259" key="2">
    <source>
        <dbReference type="Pfam" id="PF07859"/>
    </source>
</evidence>
<reference evidence="3 4" key="1">
    <citation type="submission" date="2020-08" db="EMBL/GenBank/DDBJ databases">
        <title>Genomic Encyclopedia of Type Strains, Phase IV (KMG-IV): sequencing the most valuable type-strain genomes for metagenomic binning, comparative biology and taxonomic classification.</title>
        <authorList>
            <person name="Goeker M."/>
        </authorList>
    </citation>
    <scope>NUCLEOTIDE SEQUENCE [LARGE SCALE GENOMIC DNA]</scope>
    <source>
        <strain evidence="3 4">DSM 45615</strain>
    </source>
</reference>
<evidence type="ECO:0000313" key="4">
    <source>
        <dbReference type="Proteomes" id="UP000578449"/>
    </source>
</evidence>
<proteinExistence type="predicted"/>
<dbReference type="InterPro" id="IPR013094">
    <property type="entry name" value="AB_hydrolase_3"/>
</dbReference>
<keyword evidence="1" id="KW-0378">Hydrolase</keyword>
<feature type="domain" description="Alpha/beta hydrolase fold-3" evidence="2">
    <location>
        <begin position="74"/>
        <end position="275"/>
    </location>
</feature>
<keyword evidence="4" id="KW-1185">Reference proteome</keyword>
<evidence type="ECO:0000256" key="1">
    <source>
        <dbReference type="ARBA" id="ARBA00022801"/>
    </source>
</evidence>
<gene>
    <name evidence="3" type="ORF">HNP84_005824</name>
</gene>
<evidence type="ECO:0000313" key="3">
    <source>
        <dbReference type="EMBL" id="MBB5136080.1"/>
    </source>
</evidence>
<dbReference type="AlphaFoldDB" id="A0A840PF42"/>
<dbReference type="PANTHER" id="PTHR48081">
    <property type="entry name" value="AB HYDROLASE SUPERFAMILY PROTEIN C4A8.06C"/>
    <property type="match status" value="1"/>
</dbReference>
<sequence length="301" mass="32544">MASQEADALRSMYQSLSERSAARPDMDLAAMRTLFEELHRVTPEPEGVSYAEVDAGGTPAIWCLPDGRADDRVLIHHHGGGFMVCSMYTDRKMAGHIAKAAGTRALVLDFPLAPENPFPAQINASVAAFRWLLDQGFEPAHIASVGHSAGGNLCTGMALALREAGDPMPAAVMPMSPWYDMELTGETFDTLAHLDAVVQRPILETMRAAFLGATPPDTPLANPLYADLRGFPPTLIYTGAHETLVSDTERFVKNARDAGVDAHCEIVPEMQHSFAFLAGRAPEADAAIRRMAAWLRVHLGL</sequence>
<dbReference type="InterPro" id="IPR050300">
    <property type="entry name" value="GDXG_lipolytic_enzyme"/>
</dbReference>